<organism evidence="2 3">
    <name type="scientific">Cryptococcus wingfieldii CBS 7118</name>
    <dbReference type="NCBI Taxonomy" id="1295528"/>
    <lineage>
        <taxon>Eukaryota</taxon>
        <taxon>Fungi</taxon>
        <taxon>Dikarya</taxon>
        <taxon>Basidiomycota</taxon>
        <taxon>Agaricomycotina</taxon>
        <taxon>Tremellomycetes</taxon>
        <taxon>Tremellales</taxon>
        <taxon>Cryptococcaceae</taxon>
        <taxon>Cryptococcus</taxon>
    </lineage>
</organism>
<dbReference type="Proteomes" id="UP000094819">
    <property type="component" value="Unassembled WGS sequence"/>
</dbReference>
<feature type="region of interest" description="Disordered" evidence="1">
    <location>
        <begin position="1"/>
        <end position="26"/>
    </location>
</feature>
<protein>
    <submittedName>
        <fullName evidence="2">Uncharacterized protein</fullName>
    </submittedName>
</protein>
<name>A0A1E3JCP9_9TREE</name>
<dbReference type="GeneID" id="30192923"/>
<dbReference type="OrthoDB" id="10390957at2759"/>
<accession>A0A1E3JCP9</accession>
<proteinExistence type="predicted"/>
<evidence type="ECO:0000313" key="2">
    <source>
        <dbReference type="EMBL" id="ODN98465.1"/>
    </source>
</evidence>
<sequence>MIDHTANDTPYKSTATGNGYTNYTDSLVSDAPIKSTRDFKIYKSDGDGYFGPDVDGGQFLHVVNCDITFNPRSDDNKPVMAVWDATPLYTGSDPEGIVEPDCAESDGDV</sequence>
<gene>
    <name evidence="2" type="ORF">L198_03710</name>
</gene>
<dbReference type="AlphaFoldDB" id="A0A1E3JCP9"/>
<comment type="caution">
    <text evidence="2">The sequence shown here is derived from an EMBL/GenBank/DDBJ whole genome shotgun (WGS) entry which is preliminary data.</text>
</comment>
<dbReference type="EMBL" id="AWGH01000009">
    <property type="protein sequence ID" value="ODN98465.1"/>
    <property type="molecule type" value="Genomic_DNA"/>
</dbReference>
<dbReference type="RefSeq" id="XP_019032327.1">
    <property type="nucleotide sequence ID" value="XM_019175837.1"/>
</dbReference>
<evidence type="ECO:0000313" key="3">
    <source>
        <dbReference type="Proteomes" id="UP000094819"/>
    </source>
</evidence>
<reference evidence="2 3" key="1">
    <citation type="submission" date="2016-06" db="EMBL/GenBank/DDBJ databases">
        <title>Evolution of pathogenesis and genome organization in the Tremellales.</title>
        <authorList>
            <person name="Cuomo C."/>
            <person name="Litvintseva A."/>
            <person name="Heitman J."/>
            <person name="Chen Y."/>
            <person name="Sun S."/>
            <person name="Springer D."/>
            <person name="Dromer F."/>
            <person name="Young S."/>
            <person name="Zeng Q."/>
            <person name="Chapman S."/>
            <person name="Gujja S."/>
            <person name="Saif S."/>
            <person name="Birren B."/>
        </authorList>
    </citation>
    <scope>NUCLEOTIDE SEQUENCE [LARGE SCALE GENOMIC DNA]</scope>
    <source>
        <strain evidence="2 3">CBS 7118</strain>
    </source>
</reference>
<keyword evidence="3" id="KW-1185">Reference proteome</keyword>
<evidence type="ECO:0000256" key="1">
    <source>
        <dbReference type="SAM" id="MobiDB-lite"/>
    </source>
</evidence>
<feature type="compositionally biased region" description="Polar residues" evidence="1">
    <location>
        <begin position="7"/>
        <end position="26"/>
    </location>
</feature>